<evidence type="ECO:0000313" key="3">
    <source>
        <dbReference type="Proteomes" id="UP000045706"/>
    </source>
</evidence>
<feature type="region of interest" description="Disordered" evidence="1">
    <location>
        <begin position="143"/>
        <end position="164"/>
    </location>
</feature>
<dbReference type="Proteomes" id="UP000045706">
    <property type="component" value="Unassembled WGS sequence"/>
</dbReference>
<feature type="region of interest" description="Disordered" evidence="1">
    <location>
        <begin position="61"/>
        <end position="88"/>
    </location>
</feature>
<dbReference type="AlphaFoldDB" id="A0A0G4LBG2"/>
<feature type="compositionally biased region" description="Basic and acidic residues" evidence="1">
    <location>
        <begin position="594"/>
        <end position="603"/>
    </location>
</feature>
<feature type="compositionally biased region" description="Basic and acidic residues" evidence="1">
    <location>
        <begin position="997"/>
        <end position="1010"/>
    </location>
</feature>
<feature type="compositionally biased region" description="Pro residues" evidence="1">
    <location>
        <begin position="199"/>
        <end position="208"/>
    </location>
</feature>
<proteinExistence type="predicted"/>
<feature type="compositionally biased region" description="Basic and acidic residues" evidence="1">
    <location>
        <begin position="214"/>
        <end position="226"/>
    </location>
</feature>
<name>A0A0G4LBG2_VERLO</name>
<gene>
    <name evidence="2" type="ORF">BN1723_002594</name>
</gene>
<protein>
    <submittedName>
        <fullName evidence="2">Uncharacterized protein</fullName>
    </submittedName>
</protein>
<feature type="compositionally biased region" description="Polar residues" evidence="1">
    <location>
        <begin position="280"/>
        <end position="296"/>
    </location>
</feature>
<reference evidence="3" key="1">
    <citation type="submission" date="2015-05" db="EMBL/GenBank/DDBJ databases">
        <authorList>
            <person name="Fogelqvist Johan"/>
        </authorList>
    </citation>
    <scope>NUCLEOTIDE SEQUENCE [LARGE SCALE GENOMIC DNA]</scope>
</reference>
<feature type="compositionally biased region" description="Acidic residues" evidence="1">
    <location>
        <begin position="613"/>
        <end position="635"/>
    </location>
</feature>
<evidence type="ECO:0000256" key="1">
    <source>
        <dbReference type="SAM" id="MobiDB-lite"/>
    </source>
</evidence>
<organism evidence="2 3">
    <name type="scientific">Verticillium longisporum</name>
    <name type="common">Verticillium dahliae var. longisporum</name>
    <dbReference type="NCBI Taxonomy" id="100787"/>
    <lineage>
        <taxon>Eukaryota</taxon>
        <taxon>Fungi</taxon>
        <taxon>Dikarya</taxon>
        <taxon>Ascomycota</taxon>
        <taxon>Pezizomycotina</taxon>
        <taxon>Sordariomycetes</taxon>
        <taxon>Hypocreomycetidae</taxon>
        <taxon>Glomerellales</taxon>
        <taxon>Plectosphaerellaceae</taxon>
        <taxon>Verticillium</taxon>
    </lineage>
</organism>
<feature type="non-terminal residue" evidence="2">
    <location>
        <position position="1081"/>
    </location>
</feature>
<feature type="region of interest" description="Disordered" evidence="1">
    <location>
        <begin position="1048"/>
        <end position="1069"/>
    </location>
</feature>
<sequence>MAIQGINRPIPGEVTVASSAAGAPRLDFPRFSFFGQDQDDAEKSALPRTKSSGDIVNMAINSAEEDEDHASQRISLDEGSRIRARDNGERSDISELIQFLRTESPPPHNYLASAFDEDADMVEDIGKWRQLRKRIRAKLNKPTPTLSIETRPRTALPDSAVASKTSSGHSHIAISIPMEHCHLGPDSDWAVTAFNATKPLPPSPPPDPRTSSGSRDRSLRPRHEHGSVSAPGTAHGDSEWLSMLKASKKNAMPKMEPKSFDSSVLLWQRDIPLSPPRSPPSTASGSTQGQSPSTPAQLHRAPMPMDPNDHVEVPRSSTSSPKTPETIMEDRLRKVHVSWMTTSNMLQSAPGPPPRSASSASPRRAQRPEEIKLPTRKSSLRTPIAAAMSSQNQWSIDGMLETQQGQTERLSAPIELPELSPSALSFSEKSIATSIVSEGSEPVVQNAREVRGHSNASVVLQTTPGATPRASLIQLPASKYSPPVAAVSPLHKAARRAPAKMSTRRQSRAERVKSLKQRDMELARAQLSHIRQTSGSTQSGGRPRTAGTSISSLRLPSREGPLRDGPLLSDFTNQFPRPPTADRAPEHIAYSLSREQESLKRSESMSLTPQPEAEAETEAEAEAEAETEAEAEADAEAGSLGQRDSTMSFEPPRRYNSYQRTSWASSIPLLDRISSYAPSEASFMNILDSVSSDSNPHRRSDSATLPRIEQERLAPSRLSYMVPVPDIELAEDVDQATESVADTGALSEPPVLQPISRLSAMLPMSESQPLSVYVERWSASTLTSPTDDVVISFTPTSEDNRQSGEAVPRWNSLDENHDEPQLIAPSSSSLVRLETEAGASGQWPGHQQLQPRTYRESDTLPEVDPYHGDHLVPQRGPHALLRMSSSELRAHYASLRRSERTSDLAHHMLLNQERLELDIRRQERNQMFFIGRLERALDDLGSRMPARVPGLVGTSSVWSEGEVEQEAPALMGERTTPRRARMRRTSKPVDEGVTAAECERGRRRGGETRPRTAVNTSGSQQQRSAAATNTGGLDAMEPLMRELHGAARVSLEQSDRRRSRTLESSTTTTEERALNAYLDMF</sequence>
<feature type="compositionally biased region" description="Basic residues" evidence="1">
    <location>
        <begin position="977"/>
        <end position="986"/>
    </location>
</feature>
<dbReference type="EMBL" id="CVQI01010001">
    <property type="protein sequence ID" value="CRK19413.1"/>
    <property type="molecule type" value="Genomic_DNA"/>
</dbReference>
<feature type="region of interest" description="Disordered" evidence="1">
    <location>
        <begin position="489"/>
        <end position="657"/>
    </location>
</feature>
<accession>A0A0G4LBG2</accession>
<feature type="region of interest" description="Disordered" evidence="1">
    <location>
        <begin position="194"/>
        <end position="239"/>
    </location>
</feature>
<feature type="compositionally biased region" description="Basic and acidic residues" evidence="1">
    <location>
        <begin position="69"/>
        <end position="88"/>
    </location>
</feature>
<feature type="compositionally biased region" description="Basic and acidic residues" evidence="1">
    <location>
        <begin position="507"/>
        <end position="522"/>
    </location>
</feature>
<feature type="compositionally biased region" description="Basic residues" evidence="1">
    <location>
        <begin position="492"/>
        <end position="506"/>
    </location>
</feature>
<feature type="region of interest" description="Disordered" evidence="1">
    <location>
        <begin position="270"/>
        <end position="391"/>
    </location>
</feature>
<feature type="compositionally biased region" description="Polar residues" evidence="1">
    <location>
        <begin position="529"/>
        <end position="554"/>
    </location>
</feature>
<feature type="compositionally biased region" description="Polar residues" evidence="1">
    <location>
        <begin position="1014"/>
        <end position="1029"/>
    </location>
</feature>
<evidence type="ECO:0000313" key="2">
    <source>
        <dbReference type="EMBL" id="CRK19413.1"/>
    </source>
</evidence>
<feature type="region of interest" description="Disordered" evidence="1">
    <location>
        <begin position="976"/>
        <end position="1029"/>
    </location>
</feature>